<dbReference type="InterPro" id="IPR027266">
    <property type="entry name" value="TrmE/GcvT-like"/>
</dbReference>
<keyword evidence="2" id="KW-1185">Reference proteome</keyword>
<accession>A0AAE3NV62</accession>
<organism evidence="1 2">
    <name type="scientific">Psychromarinibacter sediminicola</name>
    <dbReference type="NCBI Taxonomy" id="3033385"/>
    <lineage>
        <taxon>Bacteria</taxon>
        <taxon>Pseudomonadati</taxon>
        <taxon>Pseudomonadota</taxon>
        <taxon>Alphaproteobacteria</taxon>
        <taxon>Rhodobacterales</taxon>
        <taxon>Paracoccaceae</taxon>
        <taxon>Psychromarinibacter</taxon>
    </lineage>
</organism>
<reference evidence="1" key="1">
    <citation type="submission" date="2023-03" db="EMBL/GenBank/DDBJ databases">
        <title>Multiphase analysis and comparison of six strains from genera Psychromarinibacter, Lutimaribacter, and Maritimibacter, including a novel species: Psychromarinibacter sediminicola sp. nov.</title>
        <authorList>
            <person name="Wang Y.-H."/>
            <person name="Ye M.-Q."/>
            <person name="Du Z.-J."/>
        </authorList>
    </citation>
    <scope>NUCLEOTIDE SEQUENCE</scope>
    <source>
        <strain evidence="1">C21-152</strain>
    </source>
</reference>
<gene>
    <name evidence="1" type="ORF">P1J78_19185</name>
</gene>
<sequence length="187" mass="19189">MTDLTPITALGTAEAPSVAFGPLTVAEDARLGLASLALRRGADVPEPMGLKLPGPGDCVAGAGVGAFWTGPGQWMLEAPGRAEEDFAAEVARNAPGCSVTEQTDGWAAFDIVSDAGAAPVDALLERLVNLPPASLLPGKATRTVLEHLGVFVIRRAGDRLTVLGMRSAAGSLWHALTVAAKRREDAG</sequence>
<protein>
    <submittedName>
        <fullName evidence="1">Sarcosine oxidase subunit gamma</fullName>
    </submittedName>
</protein>
<dbReference type="EMBL" id="JARGYC010000064">
    <property type="protein sequence ID" value="MDF0602871.1"/>
    <property type="molecule type" value="Genomic_DNA"/>
</dbReference>
<name>A0AAE3NV62_9RHOB</name>
<dbReference type="Gene3D" id="3.30.1360.120">
    <property type="entry name" value="Probable tRNA modification gtpase trme, domain 1"/>
    <property type="match status" value="1"/>
</dbReference>
<proteinExistence type="predicted"/>
<comment type="caution">
    <text evidence="1">The sequence shown here is derived from an EMBL/GenBank/DDBJ whole genome shotgun (WGS) entry which is preliminary data.</text>
</comment>
<evidence type="ECO:0000313" key="2">
    <source>
        <dbReference type="Proteomes" id="UP001220964"/>
    </source>
</evidence>
<dbReference type="RefSeq" id="WP_275568994.1">
    <property type="nucleotide sequence ID" value="NZ_JARGYC010000064.1"/>
</dbReference>
<dbReference type="Proteomes" id="UP001220964">
    <property type="component" value="Unassembled WGS sequence"/>
</dbReference>
<dbReference type="AlphaFoldDB" id="A0AAE3NV62"/>
<evidence type="ECO:0000313" key="1">
    <source>
        <dbReference type="EMBL" id="MDF0602871.1"/>
    </source>
</evidence>